<sequence>MIDMGAHLTSRTRDPGAPPATTPPVTLLHARTAYDYEFIAARLHDQYLLHTSVAVSVFRTPLLAVPVGGRRRGGGMEAGPVGLALAIRDALLERDGFPGLRIRAIRSWDEPLHWVVEWGEHPPTHATDQERARFYGVRDRTRPSWPPPGAS</sequence>
<dbReference type="AlphaFoldDB" id="A0A1V3ZZD8"/>
<dbReference type="STRING" id="83656.B1H18_32180"/>
<name>A0A1V3ZZD8_9ACTN</name>
<organism evidence="2 3">
    <name type="scientific">Streptomyces tsukubensis</name>
    <dbReference type="NCBI Taxonomy" id="83656"/>
    <lineage>
        <taxon>Bacteria</taxon>
        <taxon>Bacillati</taxon>
        <taxon>Actinomycetota</taxon>
        <taxon>Actinomycetes</taxon>
        <taxon>Kitasatosporales</taxon>
        <taxon>Streptomycetaceae</taxon>
        <taxon>Streptomyces</taxon>
    </lineage>
</organism>
<dbReference type="InterPro" id="IPR046269">
    <property type="entry name" value="DUF6302"/>
</dbReference>
<gene>
    <name evidence="2" type="ORF">B1H18_32180</name>
</gene>
<evidence type="ECO:0000313" key="2">
    <source>
        <dbReference type="EMBL" id="OON71831.1"/>
    </source>
</evidence>
<evidence type="ECO:0000313" key="3">
    <source>
        <dbReference type="Proteomes" id="UP000190539"/>
    </source>
</evidence>
<comment type="caution">
    <text evidence="2">The sequence shown here is derived from an EMBL/GenBank/DDBJ whole genome shotgun (WGS) entry which is preliminary data.</text>
</comment>
<dbReference type="Proteomes" id="UP000190539">
    <property type="component" value="Unassembled WGS sequence"/>
</dbReference>
<dbReference type="Pfam" id="PF19819">
    <property type="entry name" value="DUF6302"/>
    <property type="match status" value="1"/>
</dbReference>
<keyword evidence="3" id="KW-1185">Reference proteome</keyword>
<evidence type="ECO:0000256" key="1">
    <source>
        <dbReference type="SAM" id="MobiDB-lite"/>
    </source>
</evidence>
<proteinExistence type="predicted"/>
<protein>
    <submittedName>
        <fullName evidence="2">Uncharacterized protein</fullName>
    </submittedName>
</protein>
<reference evidence="2 3" key="1">
    <citation type="submission" date="2017-02" db="EMBL/GenBank/DDBJ databases">
        <title>Draft Genome Sequence of Streptomyces tsukubaensis F601, a Producer of the immunosuppressant tacrolimus FK506.</title>
        <authorList>
            <person name="Zong G."/>
            <person name="Zhong C."/>
            <person name="Fu J."/>
            <person name="Qin R."/>
            <person name="Cao G."/>
        </authorList>
    </citation>
    <scope>NUCLEOTIDE SEQUENCE [LARGE SCALE GENOMIC DNA]</scope>
    <source>
        <strain evidence="2 3">F601</strain>
    </source>
</reference>
<feature type="region of interest" description="Disordered" evidence="1">
    <location>
        <begin position="1"/>
        <end position="24"/>
    </location>
</feature>
<dbReference type="EMBL" id="MVFC01000047">
    <property type="protein sequence ID" value="OON71831.1"/>
    <property type="molecule type" value="Genomic_DNA"/>
</dbReference>
<accession>A0A1V3ZZD8</accession>